<dbReference type="STRING" id="1149755.A0A2J6R4A7"/>
<protein>
    <submittedName>
        <fullName evidence="3">HET-domain-containing protein</fullName>
    </submittedName>
</protein>
<proteinExistence type="predicted"/>
<dbReference type="AlphaFoldDB" id="A0A2J6R4A7"/>
<evidence type="ECO:0000313" key="3">
    <source>
        <dbReference type="EMBL" id="PMD33351.1"/>
    </source>
</evidence>
<evidence type="ECO:0000313" key="4">
    <source>
        <dbReference type="Proteomes" id="UP000235786"/>
    </source>
</evidence>
<dbReference type="OrthoDB" id="5347061at2759"/>
<dbReference type="PANTHER" id="PTHR33112">
    <property type="entry name" value="DOMAIN PROTEIN, PUTATIVE-RELATED"/>
    <property type="match status" value="1"/>
</dbReference>
<organism evidence="3 4">
    <name type="scientific">Hyaloscypha variabilis (strain UAMH 11265 / GT02V1 / F)</name>
    <name type="common">Meliniomyces variabilis</name>
    <dbReference type="NCBI Taxonomy" id="1149755"/>
    <lineage>
        <taxon>Eukaryota</taxon>
        <taxon>Fungi</taxon>
        <taxon>Dikarya</taxon>
        <taxon>Ascomycota</taxon>
        <taxon>Pezizomycotina</taxon>
        <taxon>Leotiomycetes</taxon>
        <taxon>Helotiales</taxon>
        <taxon>Hyaloscyphaceae</taxon>
        <taxon>Hyaloscypha</taxon>
        <taxon>Hyaloscypha variabilis</taxon>
    </lineage>
</organism>
<evidence type="ECO:0000259" key="2">
    <source>
        <dbReference type="Pfam" id="PF06985"/>
    </source>
</evidence>
<accession>A0A2J6R4A7</accession>
<keyword evidence="4" id="KW-1185">Reference proteome</keyword>
<dbReference type="InterPro" id="IPR010730">
    <property type="entry name" value="HET"/>
</dbReference>
<sequence>MSSPGPLQGTEAMAMEVEQYVSTEAPVITQLCPKCQILRFRNLSEVSSVHDLKPTWTHIYEQPGEPFRPVWRRDIDVGIPYFLPVHDSFEELERSAKNGCHFCLQMHFSFSPNDLAKFKSGDGEGTSRKVWLEYRESRSPGPSGWLLEKDLYLTYDQTYKILKLLPPGCPLRYGSSQIRRSDIRSLADDNWHTGSKTNLEFALKWMEDCFKNHRAVCGSVSTTPKLPKRVIDVSGPPVLHVSHGELAAYAILSHCWGKNKLKPIRTTMENLKERCTSIPWELFPKTYQDAIETTRALKLKYLWIDSLCIIQKSVPGPDAESSKDWLEESLKMGDYYGNAIVCIGAAYATDDTIGCFVKRNPLSTFPCNIQIQLPNWKKPELYTSWLSDVSSPTDHWSLPHKRRPVADAPLNRRAWVLQESTMSTRMLNFEAEQVTWECHAGEANELCPDGHAFPGTYTYISTMRNVIARARAAKARPEMSHFVGSESIGLGYPLRNFQPITQDIKEGDRAWEDIWTAWRDTLQDLTQREIYTGWDLLPAVSGIATTIQQILDLPEERYLAGIWDIDLPTSLLWATQVRRPGPGDQQSTRRPRRNGRSPTWSWASLDNGNIDFTHHGTGPEELSDAFTMIHPPKIVPLAGSTRFGQISEGRLYLSGYVRRARVGGKDMRTATDDKPDWIFNRSYLNLEDPETRELIGYFAADEVDKPVQEIWCIPLKTFRFRPHRDKAAGLALVPTGDQDSDFGYAVLQCRSDRQTYYLTNVYFTGTPGAFELNCWGGYYALFDLSTGVVQYNYGTFDGNFGTSTTGIYQDGPYGDQVQYWTANVWGC</sequence>
<gene>
    <name evidence="3" type="ORF">L207DRAFT_639480</name>
</gene>
<dbReference type="Pfam" id="PF06985">
    <property type="entry name" value="HET"/>
    <property type="match status" value="1"/>
</dbReference>
<name>A0A2J6R4A7_HYAVF</name>
<dbReference type="EMBL" id="KZ613956">
    <property type="protein sequence ID" value="PMD33351.1"/>
    <property type="molecule type" value="Genomic_DNA"/>
</dbReference>
<reference evidence="3 4" key="1">
    <citation type="submission" date="2016-04" db="EMBL/GenBank/DDBJ databases">
        <title>A degradative enzymes factory behind the ericoid mycorrhizal symbiosis.</title>
        <authorList>
            <consortium name="DOE Joint Genome Institute"/>
            <person name="Martino E."/>
            <person name="Morin E."/>
            <person name="Grelet G."/>
            <person name="Kuo A."/>
            <person name="Kohler A."/>
            <person name="Daghino S."/>
            <person name="Barry K."/>
            <person name="Choi C."/>
            <person name="Cichocki N."/>
            <person name="Clum A."/>
            <person name="Copeland A."/>
            <person name="Hainaut M."/>
            <person name="Haridas S."/>
            <person name="Labutti K."/>
            <person name="Lindquist E."/>
            <person name="Lipzen A."/>
            <person name="Khouja H.-R."/>
            <person name="Murat C."/>
            <person name="Ohm R."/>
            <person name="Olson A."/>
            <person name="Spatafora J."/>
            <person name="Veneault-Fourrey C."/>
            <person name="Henrissat B."/>
            <person name="Grigoriev I."/>
            <person name="Martin F."/>
            <person name="Perotto S."/>
        </authorList>
    </citation>
    <scope>NUCLEOTIDE SEQUENCE [LARGE SCALE GENOMIC DNA]</scope>
    <source>
        <strain evidence="3 4">F</strain>
    </source>
</reference>
<dbReference type="PANTHER" id="PTHR33112:SF8">
    <property type="entry name" value="HETEROKARYON INCOMPATIBILITY DOMAIN-CONTAINING PROTEIN"/>
    <property type="match status" value="1"/>
</dbReference>
<feature type="domain" description="Heterokaryon incompatibility" evidence="2">
    <location>
        <begin position="249"/>
        <end position="419"/>
    </location>
</feature>
<feature type="region of interest" description="Disordered" evidence="1">
    <location>
        <begin position="576"/>
        <end position="601"/>
    </location>
</feature>
<dbReference type="Proteomes" id="UP000235786">
    <property type="component" value="Unassembled WGS sequence"/>
</dbReference>
<evidence type="ECO:0000256" key="1">
    <source>
        <dbReference type="SAM" id="MobiDB-lite"/>
    </source>
</evidence>